<keyword evidence="3" id="KW-0560">Oxidoreductase</keyword>
<dbReference type="Pfam" id="PF14748">
    <property type="entry name" value="P5CR_dimer"/>
    <property type="match status" value="1"/>
</dbReference>
<accession>A0A9P9DQ66</accession>
<organism evidence="7 8">
    <name type="scientific">Dactylonectria macrodidyma</name>
    <dbReference type="NCBI Taxonomy" id="307937"/>
    <lineage>
        <taxon>Eukaryota</taxon>
        <taxon>Fungi</taxon>
        <taxon>Dikarya</taxon>
        <taxon>Ascomycota</taxon>
        <taxon>Pezizomycotina</taxon>
        <taxon>Sordariomycetes</taxon>
        <taxon>Hypocreomycetidae</taxon>
        <taxon>Hypocreales</taxon>
        <taxon>Nectriaceae</taxon>
        <taxon>Dactylonectria</taxon>
    </lineage>
</organism>
<dbReference type="NCBIfam" id="TIGR00112">
    <property type="entry name" value="proC"/>
    <property type="match status" value="1"/>
</dbReference>
<dbReference type="InterPro" id="IPR029036">
    <property type="entry name" value="P5CR_dimer"/>
</dbReference>
<keyword evidence="8" id="KW-1185">Reference proteome</keyword>
<dbReference type="GO" id="GO:0004735">
    <property type="term" value="F:pyrroline-5-carboxylate reductase activity"/>
    <property type="evidence" value="ECO:0007669"/>
    <property type="project" value="InterPro"/>
</dbReference>
<feature type="binding site" evidence="4">
    <location>
        <position position="66"/>
    </location>
    <ligand>
        <name>NADPH</name>
        <dbReference type="ChEBI" id="CHEBI:57783"/>
    </ligand>
</feature>
<evidence type="ECO:0000313" key="7">
    <source>
        <dbReference type="EMBL" id="KAH7123012.1"/>
    </source>
</evidence>
<gene>
    <name evidence="7" type="ORF">EDB81DRAFT_699793</name>
</gene>
<dbReference type="PANTHER" id="PTHR11645:SF27">
    <property type="entry name" value="HYPOTHETICAL PYRROLINE-5-CARBOXYLATE REDUCTASE (EUROFUNG)"/>
    <property type="match status" value="1"/>
</dbReference>
<dbReference type="InterPro" id="IPR028939">
    <property type="entry name" value="P5C_Rdtase_cat_N"/>
</dbReference>
<dbReference type="InterPro" id="IPR008927">
    <property type="entry name" value="6-PGluconate_DH-like_C_sf"/>
</dbReference>
<dbReference type="AlphaFoldDB" id="A0A9P9DQ66"/>
<dbReference type="Proteomes" id="UP000738349">
    <property type="component" value="Unassembled WGS sequence"/>
</dbReference>
<dbReference type="Pfam" id="PF03807">
    <property type="entry name" value="F420_oxidored"/>
    <property type="match status" value="1"/>
</dbReference>
<feature type="binding site" evidence="4">
    <location>
        <begin position="79"/>
        <end position="82"/>
    </location>
    <ligand>
        <name>NADP(+)</name>
        <dbReference type="ChEBI" id="CHEBI:58349"/>
    </ligand>
</feature>
<dbReference type="Gene3D" id="1.10.3730.10">
    <property type="entry name" value="ProC C-terminal domain-like"/>
    <property type="match status" value="1"/>
</dbReference>
<dbReference type="OrthoDB" id="10263291at2759"/>
<feature type="domain" description="Pyrroline-5-carboxylate reductase catalytic N-terminal" evidence="5">
    <location>
        <begin position="4"/>
        <end position="109"/>
    </location>
</feature>
<dbReference type="EMBL" id="JAGMUV010000023">
    <property type="protein sequence ID" value="KAH7123012.1"/>
    <property type="molecule type" value="Genomic_DNA"/>
</dbReference>
<evidence type="ECO:0000259" key="6">
    <source>
        <dbReference type="Pfam" id="PF14748"/>
    </source>
</evidence>
<dbReference type="GO" id="GO:0055129">
    <property type="term" value="P:L-proline biosynthetic process"/>
    <property type="evidence" value="ECO:0007669"/>
    <property type="project" value="TreeGrafter"/>
</dbReference>
<evidence type="ECO:0000259" key="5">
    <source>
        <dbReference type="Pfam" id="PF03807"/>
    </source>
</evidence>
<name>A0A9P9DQ66_9HYPO</name>
<dbReference type="InterPro" id="IPR000304">
    <property type="entry name" value="Pyrroline-COOH_reductase"/>
</dbReference>
<dbReference type="FunFam" id="1.10.3730.10:FF:000001">
    <property type="entry name" value="Pyrroline-5-carboxylate reductase"/>
    <property type="match status" value="1"/>
</dbReference>
<evidence type="ECO:0000256" key="3">
    <source>
        <dbReference type="ARBA" id="ARBA00023002"/>
    </source>
</evidence>
<reference evidence="7" key="1">
    <citation type="journal article" date="2021" name="Nat. Commun.">
        <title>Genetic determinants of endophytism in the Arabidopsis root mycobiome.</title>
        <authorList>
            <person name="Mesny F."/>
            <person name="Miyauchi S."/>
            <person name="Thiergart T."/>
            <person name="Pickel B."/>
            <person name="Atanasova L."/>
            <person name="Karlsson M."/>
            <person name="Huettel B."/>
            <person name="Barry K.W."/>
            <person name="Haridas S."/>
            <person name="Chen C."/>
            <person name="Bauer D."/>
            <person name="Andreopoulos W."/>
            <person name="Pangilinan J."/>
            <person name="LaButti K."/>
            <person name="Riley R."/>
            <person name="Lipzen A."/>
            <person name="Clum A."/>
            <person name="Drula E."/>
            <person name="Henrissat B."/>
            <person name="Kohler A."/>
            <person name="Grigoriev I.V."/>
            <person name="Martin F.M."/>
            <person name="Hacquard S."/>
        </authorList>
    </citation>
    <scope>NUCLEOTIDE SEQUENCE</scope>
    <source>
        <strain evidence="7">MPI-CAGE-AT-0147</strain>
    </source>
</reference>
<dbReference type="SUPFAM" id="SSF48179">
    <property type="entry name" value="6-phosphogluconate dehydrogenase C-terminal domain-like"/>
    <property type="match status" value="1"/>
</dbReference>
<sequence>MATLCILGCGNQGTAILKALIRNQQEEEPLPFSRYIACVRSEKSKRALEQQFSQNLDVLDVYQGNNVKAILESIIIILAVDPADIASVLTQPGFADALDKRLLISVAAGWTRQKLETSLYGSETNESNCTSRGWVIRTMPNIAAGVSQSLTTIEISEPALIPDHLLQMTTNIFETVGKVVQIPPRLVNATTAVAGSTPAFFAVICDALIDAAVAVGVPREMAQTMIYQSMQGTATMLQSGIHPGVLRDQGTSPEGCTIAGLMVLEEGAVRGHIGRALRESVTVARLMESTTHVNDTRK</sequence>
<feature type="domain" description="Pyrroline-5-carboxylate reductase dimerisation" evidence="6">
    <location>
        <begin position="186"/>
        <end position="285"/>
    </location>
</feature>
<dbReference type="HAMAP" id="MF_01925">
    <property type="entry name" value="P5C_reductase"/>
    <property type="match status" value="1"/>
</dbReference>
<dbReference type="InterPro" id="IPR036291">
    <property type="entry name" value="NAD(P)-bd_dom_sf"/>
</dbReference>
<evidence type="ECO:0000256" key="2">
    <source>
        <dbReference type="ARBA" id="ARBA00022857"/>
    </source>
</evidence>
<evidence type="ECO:0000256" key="1">
    <source>
        <dbReference type="ARBA" id="ARBA00005525"/>
    </source>
</evidence>
<keyword evidence="2 4" id="KW-0521">NADP</keyword>
<comment type="similarity">
    <text evidence="1">Belongs to the pyrroline-5-carboxylate reductase family.</text>
</comment>
<evidence type="ECO:0000256" key="4">
    <source>
        <dbReference type="PIRSR" id="PIRSR000193-1"/>
    </source>
</evidence>
<protein>
    <submittedName>
        <fullName evidence="7">Pyrroline-5-carboxylate reductase dimerization-domain-containing protein</fullName>
    </submittedName>
</protein>
<dbReference type="SUPFAM" id="SSF51735">
    <property type="entry name" value="NAD(P)-binding Rossmann-fold domains"/>
    <property type="match status" value="1"/>
</dbReference>
<dbReference type="PANTHER" id="PTHR11645">
    <property type="entry name" value="PYRROLINE-5-CARBOXYLATE REDUCTASE"/>
    <property type="match status" value="1"/>
</dbReference>
<dbReference type="PIRSF" id="PIRSF000193">
    <property type="entry name" value="Pyrrol-5-carb_rd"/>
    <property type="match status" value="1"/>
</dbReference>
<evidence type="ECO:0000313" key="8">
    <source>
        <dbReference type="Proteomes" id="UP000738349"/>
    </source>
</evidence>
<dbReference type="Gene3D" id="3.40.50.720">
    <property type="entry name" value="NAD(P)-binding Rossmann-like Domain"/>
    <property type="match status" value="1"/>
</dbReference>
<proteinExistence type="inferred from homology"/>
<comment type="caution">
    <text evidence="7">The sequence shown here is derived from an EMBL/GenBank/DDBJ whole genome shotgun (WGS) entry which is preliminary data.</text>
</comment>